<feature type="domain" description="C2H2-type" evidence="9">
    <location>
        <begin position="417"/>
        <end position="444"/>
    </location>
</feature>
<evidence type="ECO:0000313" key="10">
    <source>
        <dbReference type="Proteomes" id="UP000192223"/>
    </source>
</evidence>
<dbReference type="InterPro" id="IPR043359">
    <property type="entry name" value="GLI-like"/>
</dbReference>
<evidence type="ECO:0000259" key="9">
    <source>
        <dbReference type="PROSITE" id="PS50157"/>
    </source>
</evidence>
<protein>
    <submittedName>
        <fullName evidence="11">Asparagine-rich zinc finger protein AZF1-like</fullName>
    </submittedName>
</protein>
<evidence type="ECO:0000256" key="8">
    <source>
        <dbReference type="SAM" id="MobiDB-lite"/>
    </source>
</evidence>
<sequence length="628" mass="71829">MLLFENMASTTGVGQDFYENTYAPLELTETQNELVEKFTAAFYNAQNTKNCDATTEIFENFDDKYFSEIEEYENETSNAGDYLLDFLLSKPDDSASSTYETCSTSEISSYGSSSMSTTSSYRSCATATFTDVSYTPSAVENWYLVKPLESPSNYFNVSVAESQNIVQDFDKVNFECDQGRGQQFGRCIGDVVIDQAFGDVLNEDDSVSENLDSLDLSDIDLCETLSNSSFDIDNFASDICENHNISDNGDNTSDYDSLTVVRNDTEFSEFLRNRPPESLDHFTQNQDNSREVYGHLLGNRTTNNNTSNICNIEESVANYDLSSNQAVMGQQEALLMDDPLLSFSNVNMFPGKHKRQESESQESEVSSGYEENYNRTVLQCKWENCFKMYDSQASLVFHIEKSHVELKRGEEFTCYWLNCPRQTKPFNARYKLLIHMRVHSGEKPNKCPFKGCNKAFSRLENLKIHQRSHTGERPYLCQFSSCTKSFSNSSDRAKHQRTHFDTKPYACQVVGCSKKYTDPSSLRKHVKNHTYEEQMLLKKKTEDSRQFLSNSPKKSFTLHKPKSKNMQSISFPKENFSKTTVSISEHNYSNTFVPILEYVQNTPHSSISVRQDLKNKISEKRQRKIAQF</sequence>
<dbReference type="Gene3D" id="3.30.160.60">
    <property type="entry name" value="Classic Zinc Finger"/>
    <property type="match status" value="5"/>
</dbReference>
<dbReference type="KEGG" id="apln:108744360"/>
<organism evidence="10 11">
    <name type="scientific">Agrilus planipennis</name>
    <name type="common">Emerald ash borer</name>
    <name type="synonym">Agrilus marcopoli</name>
    <dbReference type="NCBI Taxonomy" id="224129"/>
    <lineage>
        <taxon>Eukaryota</taxon>
        <taxon>Metazoa</taxon>
        <taxon>Ecdysozoa</taxon>
        <taxon>Arthropoda</taxon>
        <taxon>Hexapoda</taxon>
        <taxon>Insecta</taxon>
        <taxon>Pterygota</taxon>
        <taxon>Neoptera</taxon>
        <taxon>Endopterygota</taxon>
        <taxon>Coleoptera</taxon>
        <taxon>Polyphaga</taxon>
        <taxon>Elateriformia</taxon>
        <taxon>Buprestoidea</taxon>
        <taxon>Buprestidae</taxon>
        <taxon>Agrilinae</taxon>
        <taxon>Agrilus</taxon>
    </lineage>
</organism>
<dbReference type="GO" id="GO:0008270">
    <property type="term" value="F:zinc ion binding"/>
    <property type="evidence" value="ECO:0007669"/>
    <property type="project" value="UniProtKB-KW"/>
</dbReference>
<dbReference type="InterPro" id="IPR013087">
    <property type="entry name" value="Znf_C2H2_type"/>
</dbReference>
<reference evidence="11" key="1">
    <citation type="submission" date="2025-08" db="UniProtKB">
        <authorList>
            <consortium name="RefSeq"/>
        </authorList>
    </citation>
    <scope>IDENTIFICATION</scope>
    <source>
        <tissue evidence="11">Entire body</tissue>
    </source>
</reference>
<evidence type="ECO:0000256" key="7">
    <source>
        <dbReference type="PROSITE-ProRule" id="PRU00042"/>
    </source>
</evidence>
<dbReference type="GO" id="GO:0000981">
    <property type="term" value="F:DNA-binding transcription factor activity, RNA polymerase II-specific"/>
    <property type="evidence" value="ECO:0007669"/>
    <property type="project" value="TreeGrafter"/>
</dbReference>
<evidence type="ECO:0000313" key="11">
    <source>
        <dbReference type="RefSeq" id="XP_018335580.1"/>
    </source>
</evidence>
<keyword evidence="6" id="KW-0539">Nucleus</keyword>
<keyword evidence="5" id="KW-0862">Zinc</keyword>
<name>A0A1W4XT26_AGRPL</name>
<evidence type="ECO:0000256" key="6">
    <source>
        <dbReference type="ARBA" id="ARBA00023242"/>
    </source>
</evidence>
<dbReference type="STRING" id="224129.A0A1W4XT26"/>
<dbReference type="GO" id="GO:0000978">
    <property type="term" value="F:RNA polymerase II cis-regulatory region sequence-specific DNA binding"/>
    <property type="evidence" value="ECO:0007669"/>
    <property type="project" value="TreeGrafter"/>
</dbReference>
<feature type="region of interest" description="Disordered" evidence="8">
    <location>
        <begin position="542"/>
        <end position="561"/>
    </location>
</feature>
<dbReference type="GO" id="GO:0005634">
    <property type="term" value="C:nucleus"/>
    <property type="evidence" value="ECO:0007669"/>
    <property type="project" value="UniProtKB-SubCell"/>
</dbReference>
<dbReference type="FunFam" id="3.30.160.60:FF:000048">
    <property type="entry name" value="GLI family zinc finger 3"/>
    <property type="match status" value="1"/>
</dbReference>
<evidence type="ECO:0000256" key="5">
    <source>
        <dbReference type="ARBA" id="ARBA00022833"/>
    </source>
</evidence>
<keyword evidence="10" id="KW-1185">Reference proteome</keyword>
<evidence type="ECO:0000256" key="1">
    <source>
        <dbReference type="ARBA" id="ARBA00004123"/>
    </source>
</evidence>
<dbReference type="InParanoid" id="A0A1W4XT26"/>
<dbReference type="OrthoDB" id="3214149at2759"/>
<feature type="domain" description="C2H2-type" evidence="9">
    <location>
        <begin position="505"/>
        <end position="534"/>
    </location>
</feature>
<evidence type="ECO:0000256" key="4">
    <source>
        <dbReference type="ARBA" id="ARBA00022771"/>
    </source>
</evidence>
<evidence type="ECO:0000256" key="3">
    <source>
        <dbReference type="ARBA" id="ARBA00022737"/>
    </source>
</evidence>
<dbReference type="FunFam" id="3.30.160.60:FF:002343">
    <property type="entry name" value="Zinc finger protein 33A"/>
    <property type="match status" value="1"/>
</dbReference>
<dbReference type="PROSITE" id="PS00028">
    <property type="entry name" value="ZINC_FINGER_C2H2_1"/>
    <property type="match status" value="4"/>
</dbReference>
<feature type="domain" description="C2H2-type" evidence="9">
    <location>
        <begin position="445"/>
        <end position="474"/>
    </location>
</feature>
<dbReference type="GO" id="GO:0140297">
    <property type="term" value="F:DNA-binding transcription factor binding"/>
    <property type="evidence" value="ECO:0007669"/>
    <property type="project" value="UniProtKB-ARBA"/>
</dbReference>
<dbReference type="SMART" id="SM00355">
    <property type="entry name" value="ZnF_C2H2"/>
    <property type="match status" value="5"/>
</dbReference>
<keyword evidence="4 7" id="KW-0863">Zinc-finger</keyword>
<keyword evidence="2" id="KW-0479">Metal-binding</keyword>
<dbReference type="InterPro" id="IPR056436">
    <property type="entry name" value="Znf-C2H2_ZIC1-5/GLI1-3-like"/>
</dbReference>
<dbReference type="AlphaFoldDB" id="A0A1W4XT26"/>
<dbReference type="Proteomes" id="UP000192223">
    <property type="component" value="Unplaced"/>
</dbReference>
<dbReference type="Pfam" id="PF23561">
    <property type="entry name" value="zf-C2H2_15"/>
    <property type="match status" value="1"/>
</dbReference>
<dbReference type="RefSeq" id="XP_018335580.1">
    <property type="nucleotide sequence ID" value="XM_018480078.1"/>
</dbReference>
<comment type="subcellular location">
    <subcellularLocation>
        <location evidence="1">Nucleus</location>
    </subcellularLocation>
</comment>
<feature type="domain" description="C2H2-type" evidence="9">
    <location>
        <begin position="475"/>
        <end position="504"/>
    </location>
</feature>
<dbReference type="PANTHER" id="PTHR45718:SF7">
    <property type="entry name" value="C2H2-TYPE DOMAIN-CONTAINING PROTEIN"/>
    <property type="match status" value="1"/>
</dbReference>
<accession>A0A1W4XT26</accession>
<dbReference type="GeneID" id="108744360"/>
<keyword evidence="3" id="KW-0677">Repeat</keyword>
<gene>
    <name evidence="11" type="primary">LOC108744360</name>
</gene>
<evidence type="ECO:0000256" key="2">
    <source>
        <dbReference type="ARBA" id="ARBA00022723"/>
    </source>
</evidence>
<dbReference type="FunFam" id="3.30.160.60:FF:000031">
    <property type="entry name" value="GLI family zinc finger 3"/>
    <property type="match status" value="1"/>
</dbReference>
<proteinExistence type="predicted"/>
<dbReference type="InterPro" id="IPR036236">
    <property type="entry name" value="Znf_C2H2_sf"/>
</dbReference>
<dbReference type="SUPFAM" id="SSF57667">
    <property type="entry name" value="beta-beta-alpha zinc fingers"/>
    <property type="match status" value="3"/>
</dbReference>
<dbReference type="Pfam" id="PF00096">
    <property type="entry name" value="zf-C2H2"/>
    <property type="match status" value="2"/>
</dbReference>
<dbReference type="PANTHER" id="PTHR45718">
    <property type="entry name" value="TRANSCRIPTIONAL ACTIVATOR CUBITUS INTERRUPTUS"/>
    <property type="match status" value="1"/>
</dbReference>
<dbReference type="PROSITE" id="PS50157">
    <property type="entry name" value="ZINC_FINGER_C2H2_2"/>
    <property type="match status" value="4"/>
</dbReference>